<dbReference type="OrthoDB" id="434783at2759"/>
<dbReference type="EMBL" id="VTPC01002792">
    <property type="protein sequence ID" value="KAF2899463.1"/>
    <property type="molecule type" value="Genomic_DNA"/>
</dbReference>
<name>A0A8K0DA44_IGNLU</name>
<dbReference type="PANTHER" id="PTHR10773">
    <property type="entry name" value="DNA-DIRECTED RNA POLYMERASES I, II, AND III SUBUNIT RPABC2"/>
    <property type="match status" value="1"/>
</dbReference>
<dbReference type="Proteomes" id="UP000801492">
    <property type="component" value="Unassembled WGS sequence"/>
</dbReference>
<gene>
    <name evidence="2" type="ORF">ILUMI_06713</name>
</gene>
<reference evidence="2" key="1">
    <citation type="submission" date="2019-08" db="EMBL/GenBank/DDBJ databases">
        <title>The genome of the North American firefly Photinus pyralis.</title>
        <authorList>
            <consortium name="Photinus pyralis genome working group"/>
            <person name="Fallon T.R."/>
            <person name="Sander Lower S.E."/>
            <person name="Weng J.-K."/>
        </authorList>
    </citation>
    <scope>NUCLEOTIDE SEQUENCE</scope>
    <source>
        <strain evidence="2">TRF0915ILg1</strain>
        <tissue evidence="2">Whole body</tissue>
    </source>
</reference>
<organism evidence="2 3">
    <name type="scientific">Ignelater luminosus</name>
    <name type="common">Cucubano</name>
    <name type="synonym">Pyrophorus luminosus</name>
    <dbReference type="NCBI Taxonomy" id="2038154"/>
    <lineage>
        <taxon>Eukaryota</taxon>
        <taxon>Metazoa</taxon>
        <taxon>Ecdysozoa</taxon>
        <taxon>Arthropoda</taxon>
        <taxon>Hexapoda</taxon>
        <taxon>Insecta</taxon>
        <taxon>Pterygota</taxon>
        <taxon>Neoptera</taxon>
        <taxon>Endopterygota</taxon>
        <taxon>Coleoptera</taxon>
        <taxon>Polyphaga</taxon>
        <taxon>Elateriformia</taxon>
        <taxon>Elateroidea</taxon>
        <taxon>Elateridae</taxon>
        <taxon>Agrypninae</taxon>
        <taxon>Pyrophorini</taxon>
        <taxon>Ignelater</taxon>
    </lineage>
</organism>
<dbReference type="PANTHER" id="PTHR10773:SF19">
    <property type="match status" value="1"/>
</dbReference>
<proteinExistence type="predicted"/>
<keyword evidence="3" id="KW-1185">Reference proteome</keyword>
<feature type="region of interest" description="Disordered" evidence="1">
    <location>
        <begin position="1"/>
        <end position="54"/>
    </location>
</feature>
<evidence type="ECO:0000256" key="1">
    <source>
        <dbReference type="SAM" id="MobiDB-lite"/>
    </source>
</evidence>
<sequence length="336" mass="38895">MEESDANNDPYSFDGYDSDVDKEYLPLDLEERNEDSISTSAGDTQEETVEESVGRQAEVNLNERANTKKGVMGPVNRSRKRKRDSNTWACNVRKKKHNNGEEYISSRKKLVSPNKIENSKDCLRKCHYKCSQKISGTERKEMFREYYARKISQKKLGVMHVNKLCTEEDRLTDEDKGHYQNHILEKNAAREERQKDREGKTAVLTFDLQNVLTCPKADISKFFYKSKLSVYNLTAHLSIFKQVYCDLWSGRKSSDLASALYKILQNVIEDHPNLEETILWSDSCVPQNRNSIMSFAVQSFLKLHPNLRKITMTYFTPGHSRVQEVESVHSSTERVL</sequence>
<comment type="caution">
    <text evidence="2">The sequence shown here is derived from an EMBL/GenBank/DDBJ whole genome shotgun (WGS) entry which is preliminary data.</text>
</comment>
<protein>
    <submittedName>
        <fullName evidence="2">Uncharacterized protein</fullName>
    </submittedName>
</protein>
<evidence type="ECO:0000313" key="2">
    <source>
        <dbReference type="EMBL" id="KAF2899463.1"/>
    </source>
</evidence>
<accession>A0A8K0DA44</accession>
<evidence type="ECO:0000313" key="3">
    <source>
        <dbReference type="Proteomes" id="UP000801492"/>
    </source>
</evidence>
<dbReference type="AlphaFoldDB" id="A0A8K0DA44"/>
<feature type="non-terminal residue" evidence="2">
    <location>
        <position position="336"/>
    </location>
</feature>